<dbReference type="InterPro" id="IPR056884">
    <property type="entry name" value="NPHP3-like_N"/>
</dbReference>
<feature type="non-terminal residue" evidence="3">
    <location>
        <position position="1"/>
    </location>
</feature>
<reference evidence="4" key="1">
    <citation type="submission" date="2014-04" db="EMBL/GenBank/DDBJ databases">
        <title>Evolutionary Origins and Diversification of the Mycorrhizal Mutualists.</title>
        <authorList>
            <consortium name="DOE Joint Genome Institute"/>
            <consortium name="Mycorrhizal Genomics Consortium"/>
            <person name="Kohler A."/>
            <person name="Kuo A."/>
            <person name="Nagy L.G."/>
            <person name="Floudas D."/>
            <person name="Copeland A."/>
            <person name="Barry K.W."/>
            <person name="Cichocki N."/>
            <person name="Veneault-Fourrey C."/>
            <person name="LaButti K."/>
            <person name="Lindquist E.A."/>
            <person name="Lipzen A."/>
            <person name="Lundell T."/>
            <person name="Morin E."/>
            <person name="Murat C."/>
            <person name="Riley R."/>
            <person name="Ohm R."/>
            <person name="Sun H."/>
            <person name="Tunlid A."/>
            <person name="Henrissat B."/>
            <person name="Grigoriev I.V."/>
            <person name="Hibbett D.S."/>
            <person name="Martin F."/>
        </authorList>
    </citation>
    <scope>NUCLEOTIDE SEQUENCE [LARGE SCALE GENOMIC DNA]</scope>
    <source>
        <strain evidence="4">FD-334 SS-4</strain>
    </source>
</reference>
<dbReference type="PANTHER" id="PTHR10039:SF5">
    <property type="entry name" value="NACHT DOMAIN-CONTAINING PROTEIN"/>
    <property type="match status" value="1"/>
</dbReference>
<dbReference type="STRING" id="945553.A0A0D2L129"/>
<dbReference type="SUPFAM" id="SSF52540">
    <property type="entry name" value="P-loop containing nucleoside triphosphate hydrolases"/>
    <property type="match status" value="1"/>
</dbReference>
<dbReference type="EMBL" id="KN817568">
    <property type="protein sequence ID" value="KJA20392.1"/>
    <property type="molecule type" value="Genomic_DNA"/>
</dbReference>
<dbReference type="Proteomes" id="UP000054270">
    <property type="component" value="Unassembled WGS sequence"/>
</dbReference>
<dbReference type="AlphaFoldDB" id="A0A0D2L129"/>
<dbReference type="Gene3D" id="3.40.50.300">
    <property type="entry name" value="P-loop containing nucleotide triphosphate hydrolases"/>
    <property type="match status" value="1"/>
</dbReference>
<dbReference type="PANTHER" id="PTHR10039">
    <property type="entry name" value="AMELOGENIN"/>
    <property type="match status" value="1"/>
</dbReference>
<evidence type="ECO:0000313" key="3">
    <source>
        <dbReference type="EMBL" id="KJA20392.1"/>
    </source>
</evidence>
<dbReference type="Pfam" id="PF24883">
    <property type="entry name" value="NPHP3_N"/>
    <property type="match status" value="1"/>
</dbReference>
<keyword evidence="1" id="KW-0677">Repeat</keyword>
<evidence type="ECO:0000313" key="4">
    <source>
        <dbReference type="Proteomes" id="UP000054270"/>
    </source>
</evidence>
<evidence type="ECO:0000259" key="2">
    <source>
        <dbReference type="Pfam" id="PF24883"/>
    </source>
</evidence>
<proteinExistence type="predicted"/>
<dbReference type="InterPro" id="IPR027417">
    <property type="entry name" value="P-loop_NTPase"/>
</dbReference>
<feature type="non-terminal residue" evidence="3">
    <location>
        <position position="270"/>
    </location>
</feature>
<organism evidence="3 4">
    <name type="scientific">Hypholoma sublateritium (strain FD-334 SS-4)</name>
    <dbReference type="NCBI Taxonomy" id="945553"/>
    <lineage>
        <taxon>Eukaryota</taxon>
        <taxon>Fungi</taxon>
        <taxon>Dikarya</taxon>
        <taxon>Basidiomycota</taxon>
        <taxon>Agaricomycotina</taxon>
        <taxon>Agaricomycetes</taxon>
        <taxon>Agaricomycetidae</taxon>
        <taxon>Agaricales</taxon>
        <taxon>Agaricineae</taxon>
        <taxon>Strophariaceae</taxon>
        <taxon>Hypholoma</taxon>
    </lineage>
</organism>
<dbReference type="OMA" id="PEEQDVW"/>
<protein>
    <recommendedName>
        <fullName evidence="2">Nephrocystin 3-like N-terminal domain-containing protein</fullName>
    </recommendedName>
</protein>
<feature type="domain" description="Nephrocystin 3-like N-terminal" evidence="2">
    <location>
        <begin position="29"/>
        <end position="186"/>
    </location>
</feature>
<name>A0A0D2L129_HYPSF</name>
<keyword evidence="4" id="KW-1185">Reference proteome</keyword>
<evidence type="ECO:0000256" key="1">
    <source>
        <dbReference type="ARBA" id="ARBA00022737"/>
    </source>
</evidence>
<gene>
    <name evidence="3" type="ORF">HYPSUDRAFT_117564</name>
</gene>
<dbReference type="OrthoDB" id="2931979at2759"/>
<accession>A0A0D2L129</accession>
<sequence length="270" mass="30768">AAFDSADEVDAPKCHPNTRQAVQNEIMDWILQTVTRIQWMLWMNGAAGAGKSAIARSIVALCLERNIPIASFFFFRTDSRRNTVQSLVPTLLYQLIQQLPDLLEIVVPKIESDPLIFTKSLETQLRYLIFDPLRRLHRKSPLGVIVLLLDGVDECKGHRNQTDLVRLIADFLSTRDLPIIAFFGSRAESHLQQKFQSCDVSTNLHLLSLDNRYNADQDILLFLNDKFKQIRDTHPFKHTLGEDWPDPAHVNQIVGKSSGQFIYASVVINF</sequence>